<keyword evidence="4" id="KW-0539">Nucleus</keyword>
<reference evidence="5" key="1">
    <citation type="journal article" date="2019" name="Beilstein J. Org. Chem.">
        <title>Nanangenines: drimane sesquiterpenoids as the dominant metabolite cohort of a novel Australian fungus, Aspergillus nanangensis.</title>
        <authorList>
            <person name="Lacey H.J."/>
            <person name="Gilchrist C.L.M."/>
            <person name="Crombie A."/>
            <person name="Kalaitzis J.A."/>
            <person name="Vuong D."/>
            <person name="Rutledge P.J."/>
            <person name="Turner P."/>
            <person name="Pitt J.I."/>
            <person name="Lacey E."/>
            <person name="Chooi Y.H."/>
            <person name="Piggott A.M."/>
        </authorList>
    </citation>
    <scope>NUCLEOTIDE SEQUENCE</scope>
    <source>
        <strain evidence="5">MST-FP2251</strain>
    </source>
</reference>
<dbReference type="AlphaFoldDB" id="A0AAD4GUN6"/>
<gene>
    <name evidence="5" type="ORF">FE257_006945</name>
</gene>
<keyword evidence="2" id="KW-0238">DNA-binding</keyword>
<evidence type="ECO:0008006" key="7">
    <source>
        <dbReference type="Google" id="ProtNLM"/>
    </source>
</evidence>
<keyword evidence="6" id="KW-1185">Reference proteome</keyword>
<dbReference type="GO" id="GO:0000981">
    <property type="term" value="F:DNA-binding transcription factor activity, RNA polymerase II-specific"/>
    <property type="evidence" value="ECO:0007669"/>
    <property type="project" value="InterPro"/>
</dbReference>
<proteinExistence type="predicted"/>
<evidence type="ECO:0000313" key="6">
    <source>
        <dbReference type="Proteomes" id="UP001194746"/>
    </source>
</evidence>
<dbReference type="Proteomes" id="UP001194746">
    <property type="component" value="Unassembled WGS sequence"/>
</dbReference>
<reference evidence="5" key="2">
    <citation type="submission" date="2020-02" db="EMBL/GenBank/DDBJ databases">
        <authorList>
            <person name="Gilchrist C.L.M."/>
            <person name="Chooi Y.-H."/>
        </authorList>
    </citation>
    <scope>NUCLEOTIDE SEQUENCE</scope>
    <source>
        <strain evidence="5">MST-FP2251</strain>
    </source>
</reference>
<dbReference type="InterPro" id="IPR036864">
    <property type="entry name" value="Zn2-C6_fun-type_DNA-bd_sf"/>
</dbReference>
<keyword evidence="1" id="KW-0805">Transcription regulation</keyword>
<comment type="caution">
    <text evidence="5">The sequence shown here is derived from an EMBL/GenBank/DDBJ whole genome shotgun (WGS) entry which is preliminary data.</text>
</comment>
<dbReference type="Gene3D" id="4.10.240.10">
    <property type="entry name" value="Zn(2)-C6 fungal-type DNA-binding domain"/>
    <property type="match status" value="1"/>
</dbReference>
<dbReference type="GO" id="GO:0008270">
    <property type="term" value="F:zinc ion binding"/>
    <property type="evidence" value="ECO:0007669"/>
    <property type="project" value="InterPro"/>
</dbReference>
<evidence type="ECO:0000256" key="2">
    <source>
        <dbReference type="ARBA" id="ARBA00023125"/>
    </source>
</evidence>
<evidence type="ECO:0000256" key="3">
    <source>
        <dbReference type="ARBA" id="ARBA00023163"/>
    </source>
</evidence>
<protein>
    <recommendedName>
        <fullName evidence="7">Zn(2)-C6 fungal-type domain-containing protein</fullName>
    </recommendedName>
</protein>
<evidence type="ECO:0000313" key="5">
    <source>
        <dbReference type="EMBL" id="KAF9889855.1"/>
    </source>
</evidence>
<dbReference type="EMBL" id="VCAU01000032">
    <property type="protein sequence ID" value="KAF9889855.1"/>
    <property type="molecule type" value="Genomic_DNA"/>
</dbReference>
<sequence>MLTHYNSSQCDRILPICTQCTSTPSRCIYPESGKRGLPQGYITHLEHRLIDTELTLYTLYSHIRSLPTPIPDMCIPQSVTDALARQSRTTNMAEWERLPLREPRDWERWWGQKRVVLGGQTGETRGERGEEVVVDDAEARQLLVDGAAIETPKRTDNKAERLARSEASVYF</sequence>
<evidence type="ECO:0000256" key="4">
    <source>
        <dbReference type="ARBA" id="ARBA00023242"/>
    </source>
</evidence>
<accession>A0AAD4GUN6</accession>
<dbReference type="GO" id="GO:0003677">
    <property type="term" value="F:DNA binding"/>
    <property type="evidence" value="ECO:0007669"/>
    <property type="project" value="UniProtKB-KW"/>
</dbReference>
<evidence type="ECO:0000256" key="1">
    <source>
        <dbReference type="ARBA" id="ARBA00023015"/>
    </source>
</evidence>
<keyword evidence="3" id="KW-0804">Transcription</keyword>
<organism evidence="5 6">
    <name type="scientific">Aspergillus nanangensis</name>
    <dbReference type="NCBI Taxonomy" id="2582783"/>
    <lineage>
        <taxon>Eukaryota</taxon>
        <taxon>Fungi</taxon>
        <taxon>Dikarya</taxon>
        <taxon>Ascomycota</taxon>
        <taxon>Pezizomycotina</taxon>
        <taxon>Eurotiomycetes</taxon>
        <taxon>Eurotiomycetidae</taxon>
        <taxon>Eurotiales</taxon>
        <taxon>Aspergillaceae</taxon>
        <taxon>Aspergillus</taxon>
        <taxon>Aspergillus subgen. Circumdati</taxon>
    </lineage>
</organism>
<name>A0AAD4GUN6_ASPNN</name>